<dbReference type="AlphaFoldDB" id="A0A923KSW4"/>
<keyword evidence="4" id="KW-1185">Reference proteome</keyword>
<organism evidence="3 4">
    <name type="scientific">Undibacterium nitidum</name>
    <dbReference type="NCBI Taxonomy" id="2762298"/>
    <lineage>
        <taxon>Bacteria</taxon>
        <taxon>Pseudomonadati</taxon>
        <taxon>Pseudomonadota</taxon>
        <taxon>Betaproteobacteria</taxon>
        <taxon>Burkholderiales</taxon>
        <taxon>Oxalobacteraceae</taxon>
        <taxon>Undibacterium</taxon>
    </lineage>
</organism>
<dbReference type="Pfam" id="PF13590">
    <property type="entry name" value="DUF4136"/>
    <property type="match status" value="1"/>
</dbReference>
<proteinExistence type="predicted"/>
<accession>A0A923KSW4</accession>
<reference evidence="3" key="1">
    <citation type="submission" date="2020-08" db="EMBL/GenBank/DDBJ databases">
        <title>Novel species isolated from subtropical streams in China.</title>
        <authorList>
            <person name="Lu H."/>
        </authorList>
    </citation>
    <scope>NUCLEOTIDE SEQUENCE</scope>
    <source>
        <strain evidence="3">LX22W</strain>
    </source>
</reference>
<feature type="chain" id="PRO_5036973407" evidence="1">
    <location>
        <begin position="27"/>
        <end position="234"/>
    </location>
</feature>
<keyword evidence="1" id="KW-0732">Signal</keyword>
<gene>
    <name evidence="3" type="ORF">H8K36_06080</name>
</gene>
<dbReference type="InterPro" id="IPR025411">
    <property type="entry name" value="DUF4136"/>
</dbReference>
<evidence type="ECO:0000259" key="2">
    <source>
        <dbReference type="Pfam" id="PF13590"/>
    </source>
</evidence>
<evidence type="ECO:0000313" key="4">
    <source>
        <dbReference type="Proteomes" id="UP000627446"/>
    </source>
</evidence>
<feature type="domain" description="DUF4136" evidence="2">
    <location>
        <begin position="53"/>
        <end position="220"/>
    </location>
</feature>
<dbReference type="RefSeq" id="WP_186914604.1">
    <property type="nucleotide sequence ID" value="NZ_JACOFZ010000001.1"/>
</dbReference>
<evidence type="ECO:0000313" key="3">
    <source>
        <dbReference type="EMBL" id="MBC3880934.1"/>
    </source>
</evidence>
<sequence>MKPLINVGLMSGLVLAMSLLTGCASTYSSHVTTVNQLPTNFAEKTYQIDLAKEQAETPEFIHAAEDVRVRLAELGFNEVKQDAAPSLKIALGLNTRPSDTEIISPYGSMRFVMTPYGTIIPVSGFMTTRLYSPYLRMPYRRFYSRWYDPFYSPFYFGRHVDPFYSPYAVRQYYTHELNLAIVEASSNKPIYQVSARAEKSDPEIDQQIPFLVESALRNFPAKTGKEWVVLKLEK</sequence>
<dbReference type="EMBL" id="JACOFZ010000001">
    <property type="protein sequence ID" value="MBC3880934.1"/>
    <property type="molecule type" value="Genomic_DNA"/>
</dbReference>
<name>A0A923KSW4_9BURK</name>
<feature type="signal peptide" evidence="1">
    <location>
        <begin position="1"/>
        <end position="26"/>
    </location>
</feature>
<evidence type="ECO:0000256" key="1">
    <source>
        <dbReference type="SAM" id="SignalP"/>
    </source>
</evidence>
<dbReference type="Proteomes" id="UP000627446">
    <property type="component" value="Unassembled WGS sequence"/>
</dbReference>
<protein>
    <submittedName>
        <fullName evidence="3">DUF4136 domain-containing protein</fullName>
    </submittedName>
</protein>
<dbReference type="PROSITE" id="PS51257">
    <property type="entry name" value="PROKAR_LIPOPROTEIN"/>
    <property type="match status" value="1"/>
</dbReference>
<comment type="caution">
    <text evidence="3">The sequence shown here is derived from an EMBL/GenBank/DDBJ whole genome shotgun (WGS) entry which is preliminary data.</text>
</comment>